<evidence type="ECO:0000313" key="8">
    <source>
        <dbReference type="Proteomes" id="UP001183390"/>
    </source>
</evidence>
<sequence length="357" mass="37596">MARLTRARQQAHNRARVLAAAGEEFAERGFRDAKIDRIAERADLTRGAVYSNFPGKRALYFAVLADAAERADAPAVDPGTDPASALAAFARLRLSRVPLTEADDSLGTGAALTPEVLSDAPVRRAFAQLTRLDAILLGLALEDLAGDGRRRVRQAQAVLTVLHGAEATAATAPGVIDPFTVIRTCEHLAGLELDDTDPPPHLAHVGAAVRVDEPWSPPTGVDLLTREPVDPTVDGVVVVLGLERLEAVEDALRAAPGAVTAVIVTDAPAERGPLVRAVLADLRRCLSRAFPGRPRARLVLDDDGAIAAAAGADSVDDGTEFALRITDGRVSARSTERGAGYAVADTARPRTPGRARR</sequence>
<gene>
    <name evidence="7" type="ORF">RM479_18625</name>
</gene>
<name>A0ABU2MCM6_9ACTN</name>
<comment type="caution">
    <text evidence="7">The sequence shown here is derived from an EMBL/GenBank/DDBJ whole genome shotgun (WGS) entry which is preliminary data.</text>
</comment>
<keyword evidence="3" id="KW-0804">Transcription</keyword>
<dbReference type="PANTHER" id="PTHR30055:SF234">
    <property type="entry name" value="HTH-TYPE TRANSCRIPTIONAL REGULATOR BETI"/>
    <property type="match status" value="1"/>
</dbReference>
<feature type="domain" description="HTH tetR-type" evidence="6">
    <location>
        <begin position="11"/>
        <end position="71"/>
    </location>
</feature>
<dbReference type="RefSeq" id="WP_311512995.1">
    <property type="nucleotide sequence ID" value="NZ_JAVREP010000012.1"/>
</dbReference>
<dbReference type="Proteomes" id="UP001183390">
    <property type="component" value="Unassembled WGS sequence"/>
</dbReference>
<dbReference type="Pfam" id="PF00440">
    <property type="entry name" value="TetR_N"/>
    <property type="match status" value="1"/>
</dbReference>
<dbReference type="InterPro" id="IPR001647">
    <property type="entry name" value="HTH_TetR"/>
</dbReference>
<evidence type="ECO:0000256" key="1">
    <source>
        <dbReference type="ARBA" id="ARBA00023015"/>
    </source>
</evidence>
<keyword evidence="2 4" id="KW-0238">DNA-binding</keyword>
<dbReference type="SUPFAM" id="SSF46689">
    <property type="entry name" value="Homeodomain-like"/>
    <property type="match status" value="1"/>
</dbReference>
<dbReference type="PROSITE" id="PS50977">
    <property type="entry name" value="HTH_TETR_2"/>
    <property type="match status" value="1"/>
</dbReference>
<keyword evidence="8" id="KW-1185">Reference proteome</keyword>
<evidence type="ECO:0000256" key="2">
    <source>
        <dbReference type="ARBA" id="ARBA00023125"/>
    </source>
</evidence>
<organism evidence="7 8">
    <name type="scientific">Nocardiopsis lambiniae</name>
    <dbReference type="NCBI Taxonomy" id="3075539"/>
    <lineage>
        <taxon>Bacteria</taxon>
        <taxon>Bacillati</taxon>
        <taxon>Actinomycetota</taxon>
        <taxon>Actinomycetes</taxon>
        <taxon>Streptosporangiales</taxon>
        <taxon>Nocardiopsidaceae</taxon>
        <taxon>Nocardiopsis</taxon>
    </lineage>
</organism>
<evidence type="ECO:0000313" key="7">
    <source>
        <dbReference type="EMBL" id="MDT0330436.1"/>
    </source>
</evidence>
<protein>
    <submittedName>
        <fullName evidence="7">TetR family transcriptional regulator</fullName>
    </submittedName>
</protein>
<evidence type="ECO:0000259" key="6">
    <source>
        <dbReference type="PROSITE" id="PS50977"/>
    </source>
</evidence>
<feature type="DNA-binding region" description="H-T-H motif" evidence="4">
    <location>
        <begin position="34"/>
        <end position="53"/>
    </location>
</feature>
<keyword evidence="1" id="KW-0805">Transcription regulation</keyword>
<dbReference type="EMBL" id="JAVREP010000012">
    <property type="protein sequence ID" value="MDT0330436.1"/>
    <property type="molecule type" value="Genomic_DNA"/>
</dbReference>
<evidence type="ECO:0000256" key="3">
    <source>
        <dbReference type="ARBA" id="ARBA00023163"/>
    </source>
</evidence>
<accession>A0ABU2MCM6</accession>
<dbReference type="PANTHER" id="PTHR30055">
    <property type="entry name" value="HTH-TYPE TRANSCRIPTIONAL REGULATOR RUTR"/>
    <property type="match status" value="1"/>
</dbReference>
<evidence type="ECO:0000256" key="4">
    <source>
        <dbReference type="PROSITE-ProRule" id="PRU00335"/>
    </source>
</evidence>
<dbReference type="Gene3D" id="1.10.357.10">
    <property type="entry name" value="Tetracycline Repressor, domain 2"/>
    <property type="match status" value="1"/>
</dbReference>
<reference evidence="8" key="1">
    <citation type="submission" date="2023-07" db="EMBL/GenBank/DDBJ databases">
        <title>30 novel species of actinomycetes from the DSMZ collection.</title>
        <authorList>
            <person name="Nouioui I."/>
        </authorList>
    </citation>
    <scope>NUCLEOTIDE SEQUENCE [LARGE SCALE GENOMIC DNA]</scope>
    <source>
        <strain evidence="8">DSM 44743</strain>
    </source>
</reference>
<proteinExistence type="predicted"/>
<dbReference type="InterPro" id="IPR050109">
    <property type="entry name" value="HTH-type_TetR-like_transc_reg"/>
</dbReference>
<dbReference type="InterPro" id="IPR009057">
    <property type="entry name" value="Homeodomain-like_sf"/>
</dbReference>
<evidence type="ECO:0000256" key="5">
    <source>
        <dbReference type="SAM" id="MobiDB-lite"/>
    </source>
</evidence>
<dbReference type="PRINTS" id="PR00455">
    <property type="entry name" value="HTHTETR"/>
</dbReference>
<feature type="region of interest" description="Disordered" evidence="5">
    <location>
        <begin position="336"/>
        <end position="357"/>
    </location>
</feature>